<name>A0A7W3QQU7_ACTNM</name>
<dbReference type="Proteomes" id="UP000572680">
    <property type="component" value="Unassembled WGS sequence"/>
</dbReference>
<organism evidence="1 2">
    <name type="scientific">Actinomadura namibiensis</name>
    <dbReference type="NCBI Taxonomy" id="182080"/>
    <lineage>
        <taxon>Bacteria</taxon>
        <taxon>Bacillati</taxon>
        <taxon>Actinomycetota</taxon>
        <taxon>Actinomycetes</taxon>
        <taxon>Streptosporangiales</taxon>
        <taxon>Thermomonosporaceae</taxon>
        <taxon>Actinomadura</taxon>
    </lineage>
</organism>
<sequence length="378" mass="39118">MRMVSVPGLARAASPTLEQVVRERGPLRGADLEALALAVARTLTGLHGADAAHGNLTPATVLLTPVGPRVHAPAPREGRDPADDMLAWGRLVVFAATGDTGAAPPPGMIDRPLRDLVERALDPDARARPTALHVFATLLEDRAGSARRARPGPLLAGGAGVTVVAAVVAGAVLAGRPDGAPAPPLERSQAPAAATALLSDAFDDTRSGWPRDGDGRYRDGRYTGRVSAAHQAVWLWRSQPVMPRRVLVSATVRVTAGAAGVFCLGQRLGDRGRPSLYELLVGPGGVTLAHRRDGVAEPLVRGGAALTGEHRLRALCEVTDAGATRLALWVDGVKRADRTEPTRPAFAGGSGMVGLAVARTGPGAAEATFDDFAAGEHR</sequence>
<dbReference type="Gene3D" id="1.10.510.10">
    <property type="entry name" value="Transferase(Phosphotransferase) domain 1"/>
    <property type="match status" value="1"/>
</dbReference>
<reference evidence="1 2" key="1">
    <citation type="submission" date="2020-08" db="EMBL/GenBank/DDBJ databases">
        <title>Genomic Encyclopedia of Type Strains, Phase IV (KMG-IV): sequencing the most valuable type-strain genomes for metagenomic binning, comparative biology and taxonomic classification.</title>
        <authorList>
            <person name="Goeker M."/>
        </authorList>
    </citation>
    <scope>NUCLEOTIDE SEQUENCE [LARGE SCALE GENOMIC DNA]</scope>
    <source>
        <strain evidence="1 2">DSM 44197</strain>
    </source>
</reference>
<dbReference type="InterPro" id="IPR011009">
    <property type="entry name" value="Kinase-like_dom_sf"/>
</dbReference>
<comment type="caution">
    <text evidence="1">The sequence shown here is derived from an EMBL/GenBank/DDBJ whole genome shotgun (WGS) entry which is preliminary data.</text>
</comment>
<dbReference type="EMBL" id="JACJIA010000013">
    <property type="protein sequence ID" value="MBA8955962.1"/>
    <property type="molecule type" value="Genomic_DNA"/>
</dbReference>
<dbReference type="Gene3D" id="2.60.120.560">
    <property type="entry name" value="Exo-inulinase, domain 1"/>
    <property type="match status" value="1"/>
</dbReference>
<keyword evidence="2" id="KW-1185">Reference proteome</keyword>
<proteinExistence type="predicted"/>
<gene>
    <name evidence="1" type="ORF">HNR61_007644</name>
</gene>
<dbReference type="AlphaFoldDB" id="A0A7W3QQU7"/>
<accession>A0A7W3QQU7</accession>
<evidence type="ECO:0008006" key="3">
    <source>
        <dbReference type="Google" id="ProtNLM"/>
    </source>
</evidence>
<dbReference type="SUPFAM" id="SSF56112">
    <property type="entry name" value="Protein kinase-like (PK-like)"/>
    <property type="match status" value="1"/>
</dbReference>
<dbReference type="RefSeq" id="WP_182847897.1">
    <property type="nucleotide sequence ID" value="NZ_JACJIA010000013.1"/>
</dbReference>
<evidence type="ECO:0000313" key="2">
    <source>
        <dbReference type="Proteomes" id="UP000572680"/>
    </source>
</evidence>
<protein>
    <recommendedName>
        <fullName evidence="3">Protein kinase domain-containing protein</fullName>
    </recommendedName>
</protein>
<evidence type="ECO:0000313" key="1">
    <source>
        <dbReference type="EMBL" id="MBA8955962.1"/>
    </source>
</evidence>